<name>A0AAE0Z6G8_9GAST</name>
<comment type="caution">
    <text evidence="1">The sequence shown here is derived from an EMBL/GenBank/DDBJ whole genome shotgun (WGS) entry which is preliminary data.</text>
</comment>
<protein>
    <submittedName>
        <fullName evidence="1">Uncharacterized protein</fullName>
    </submittedName>
</protein>
<gene>
    <name evidence="1" type="ORF">RRG08_065317</name>
</gene>
<keyword evidence="2" id="KW-1185">Reference proteome</keyword>
<accession>A0AAE0Z6G8</accession>
<dbReference type="Proteomes" id="UP001283361">
    <property type="component" value="Unassembled WGS sequence"/>
</dbReference>
<organism evidence="1 2">
    <name type="scientific">Elysia crispata</name>
    <name type="common">lettuce slug</name>
    <dbReference type="NCBI Taxonomy" id="231223"/>
    <lineage>
        <taxon>Eukaryota</taxon>
        <taxon>Metazoa</taxon>
        <taxon>Spiralia</taxon>
        <taxon>Lophotrochozoa</taxon>
        <taxon>Mollusca</taxon>
        <taxon>Gastropoda</taxon>
        <taxon>Heterobranchia</taxon>
        <taxon>Euthyneura</taxon>
        <taxon>Panpulmonata</taxon>
        <taxon>Sacoglossa</taxon>
        <taxon>Placobranchoidea</taxon>
        <taxon>Plakobranchidae</taxon>
        <taxon>Elysia</taxon>
    </lineage>
</organism>
<dbReference type="AlphaFoldDB" id="A0AAE0Z6G8"/>
<reference evidence="1" key="1">
    <citation type="journal article" date="2023" name="G3 (Bethesda)">
        <title>A reference genome for the long-term kleptoplast-retaining sea slug Elysia crispata morphotype clarki.</title>
        <authorList>
            <person name="Eastman K.E."/>
            <person name="Pendleton A.L."/>
            <person name="Shaikh M.A."/>
            <person name="Suttiyut T."/>
            <person name="Ogas R."/>
            <person name="Tomko P."/>
            <person name="Gavelis G."/>
            <person name="Widhalm J.R."/>
            <person name="Wisecaver J.H."/>
        </authorList>
    </citation>
    <scope>NUCLEOTIDE SEQUENCE</scope>
    <source>
        <strain evidence="1">ECLA1</strain>
    </source>
</reference>
<proteinExistence type="predicted"/>
<evidence type="ECO:0000313" key="2">
    <source>
        <dbReference type="Proteomes" id="UP001283361"/>
    </source>
</evidence>
<evidence type="ECO:0000313" key="1">
    <source>
        <dbReference type="EMBL" id="KAK3763704.1"/>
    </source>
</evidence>
<sequence length="171" mass="19957">MALKHFAERKKISVLTFSYVLLSSYVCVDLSFSANDPCTLKVFEEQSGDRVEDLCLEEYKDPDCLPFVEHFNWLELPTGFSLTDDDDPVQRPESLDVTFSFEQHKDNGKEALVLRYYVDWSSPLDRFSRENTKGYLLIWDNTYNVICRLFKFDASKTDLLGKKVLSIKKRK</sequence>
<dbReference type="EMBL" id="JAWDGP010004517">
    <property type="protein sequence ID" value="KAK3763704.1"/>
    <property type="molecule type" value="Genomic_DNA"/>
</dbReference>